<dbReference type="PIRSF" id="PIRSF000371">
    <property type="entry name" value="PFL_act_enz"/>
    <property type="match status" value="1"/>
</dbReference>
<dbReference type="GO" id="GO:0051539">
    <property type="term" value="F:4 iron, 4 sulfur cluster binding"/>
    <property type="evidence" value="ECO:0007669"/>
    <property type="project" value="UniProtKB-KW"/>
</dbReference>
<dbReference type="Gene3D" id="3.20.20.70">
    <property type="entry name" value="Aldolase class I"/>
    <property type="match status" value="1"/>
</dbReference>
<evidence type="ECO:0000313" key="11">
    <source>
        <dbReference type="Proteomes" id="UP000464754"/>
    </source>
</evidence>
<gene>
    <name evidence="10" type="ORF">Aargi30884_22620</name>
</gene>
<evidence type="ECO:0000256" key="8">
    <source>
        <dbReference type="ARBA" id="ARBA00023014"/>
    </source>
</evidence>
<keyword evidence="8" id="KW-0411">Iron-sulfur</keyword>
<keyword evidence="4" id="KW-0949">S-adenosyl-L-methionine</keyword>
<sequence>MPERKTNGIKNMKKGFISNLQFYSTKDGPGIRTTVFCSGCNLKCAWCANPELISGKRNFFHYKQRCIHCGSCVNIASHAITFANQGCLIDRSQSFDWNEVADICPKDAYEIKGTFIDPQTLTDKLLRDKDFYDESMGGVTFSGGEPALQPDFIIECAKLLHQNNIHVALDTAGCIEWSTLKNIIEEIDLVLFDIKAFDSVIHKECTQRDNKLILNNIKNISNMKKDIWIRLVIVPGWNDDLTDIRKRLQFIRSLGSFVKRVDVLKYHNLGASKYEQLGQNYSIHPNTICSKRLLSSIKKIAKEEKIEIYIEN</sequence>
<reference evidence="11" key="1">
    <citation type="submission" date="2019-05" db="EMBL/GenBank/DDBJ databases">
        <title>Complete genome sequencing of Absiella argi strain JCM 30884.</title>
        <authorList>
            <person name="Sakamoto M."/>
            <person name="Murakami T."/>
            <person name="Mori H."/>
        </authorList>
    </citation>
    <scope>NUCLEOTIDE SEQUENCE [LARGE SCALE GENOMIC DNA]</scope>
    <source>
        <strain evidence="11">JCM 30884</strain>
    </source>
</reference>
<dbReference type="PANTHER" id="PTHR30352">
    <property type="entry name" value="PYRUVATE FORMATE-LYASE-ACTIVATING ENZYME"/>
    <property type="match status" value="1"/>
</dbReference>
<dbReference type="Proteomes" id="UP000464754">
    <property type="component" value="Chromosome"/>
</dbReference>
<accession>A0A6N4TKS0</accession>
<evidence type="ECO:0000259" key="9">
    <source>
        <dbReference type="PROSITE" id="PS51918"/>
    </source>
</evidence>
<dbReference type="PROSITE" id="PS01087">
    <property type="entry name" value="RADICAL_ACTIVATING"/>
    <property type="match status" value="1"/>
</dbReference>
<evidence type="ECO:0000256" key="3">
    <source>
        <dbReference type="ARBA" id="ARBA00022485"/>
    </source>
</evidence>
<dbReference type="InterPro" id="IPR013785">
    <property type="entry name" value="Aldolase_TIM"/>
</dbReference>
<evidence type="ECO:0000256" key="7">
    <source>
        <dbReference type="ARBA" id="ARBA00023004"/>
    </source>
</evidence>
<dbReference type="InterPro" id="IPR007197">
    <property type="entry name" value="rSAM"/>
</dbReference>
<dbReference type="InterPro" id="IPR034457">
    <property type="entry name" value="Organic_radical-activating"/>
</dbReference>
<evidence type="ECO:0000313" key="10">
    <source>
        <dbReference type="EMBL" id="BBK23359.1"/>
    </source>
</evidence>
<comment type="similarity">
    <text evidence="2">Belongs to the organic radical-activating enzymes family.</text>
</comment>
<dbReference type="AlphaFoldDB" id="A0A6N4TKS0"/>
<evidence type="ECO:0000256" key="5">
    <source>
        <dbReference type="ARBA" id="ARBA00022723"/>
    </source>
</evidence>
<evidence type="ECO:0000256" key="1">
    <source>
        <dbReference type="ARBA" id="ARBA00001966"/>
    </source>
</evidence>
<keyword evidence="5" id="KW-0479">Metal-binding</keyword>
<dbReference type="InterPro" id="IPR001989">
    <property type="entry name" value="Radical_activat_CS"/>
</dbReference>
<dbReference type="InterPro" id="IPR012839">
    <property type="entry name" value="Organic_radical_activase"/>
</dbReference>
<evidence type="ECO:0000256" key="2">
    <source>
        <dbReference type="ARBA" id="ARBA00009777"/>
    </source>
</evidence>
<evidence type="ECO:0000256" key="4">
    <source>
        <dbReference type="ARBA" id="ARBA00022691"/>
    </source>
</evidence>
<dbReference type="EMBL" id="AP019695">
    <property type="protein sequence ID" value="BBK23359.1"/>
    <property type="molecule type" value="Genomic_DNA"/>
</dbReference>
<comment type="cofactor">
    <cofactor evidence="1">
        <name>[4Fe-4S] cluster</name>
        <dbReference type="ChEBI" id="CHEBI:49883"/>
    </cofactor>
</comment>
<name>A0A6N4TKS0_9FIRM</name>
<protein>
    <submittedName>
        <fullName evidence="10">Glycyl-radical enzyme activating protein</fullName>
    </submittedName>
</protein>
<dbReference type="SUPFAM" id="SSF102114">
    <property type="entry name" value="Radical SAM enzymes"/>
    <property type="match status" value="1"/>
</dbReference>
<dbReference type="PROSITE" id="PS51918">
    <property type="entry name" value="RADICAL_SAM"/>
    <property type="match status" value="1"/>
</dbReference>
<dbReference type="SFLD" id="SFLDG01118">
    <property type="entry name" value="activating_enzymes__group_2"/>
    <property type="match status" value="1"/>
</dbReference>
<keyword evidence="6" id="KW-0560">Oxidoreductase</keyword>
<dbReference type="SFLD" id="SFLDS00029">
    <property type="entry name" value="Radical_SAM"/>
    <property type="match status" value="1"/>
</dbReference>
<keyword evidence="7" id="KW-0408">Iron</keyword>
<dbReference type="InterPro" id="IPR040074">
    <property type="entry name" value="BssD/PflA/YjjW"/>
</dbReference>
<evidence type="ECO:0000256" key="6">
    <source>
        <dbReference type="ARBA" id="ARBA00023002"/>
    </source>
</evidence>
<dbReference type="GO" id="GO:0016491">
    <property type="term" value="F:oxidoreductase activity"/>
    <property type="evidence" value="ECO:0007669"/>
    <property type="project" value="UniProtKB-KW"/>
</dbReference>
<dbReference type="SFLD" id="SFLDG01066">
    <property type="entry name" value="organic_radical-activating_enz"/>
    <property type="match status" value="1"/>
</dbReference>
<dbReference type="KEGG" id="aarg:Aargi30884_22620"/>
<dbReference type="Pfam" id="PF04055">
    <property type="entry name" value="Radical_SAM"/>
    <property type="match status" value="1"/>
</dbReference>
<keyword evidence="3" id="KW-0004">4Fe-4S</keyword>
<dbReference type="GO" id="GO:0046872">
    <property type="term" value="F:metal ion binding"/>
    <property type="evidence" value="ECO:0007669"/>
    <property type="project" value="UniProtKB-KW"/>
</dbReference>
<organism evidence="10 11">
    <name type="scientific">Amedibacterium intestinale</name>
    <dbReference type="NCBI Taxonomy" id="2583452"/>
    <lineage>
        <taxon>Bacteria</taxon>
        <taxon>Bacillati</taxon>
        <taxon>Bacillota</taxon>
        <taxon>Erysipelotrichia</taxon>
        <taxon>Erysipelotrichales</taxon>
        <taxon>Erysipelotrichaceae</taxon>
        <taxon>Amedibacterium</taxon>
    </lineage>
</organism>
<feature type="domain" description="Radical SAM core" evidence="9">
    <location>
        <begin position="26"/>
        <end position="303"/>
    </location>
</feature>
<dbReference type="SUPFAM" id="SSF54862">
    <property type="entry name" value="4Fe-4S ferredoxins"/>
    <property type="match status" value="1"/>
</dbReference>
<proteinExistence type="inferred from homology"/>
<keyword evidence="11" id="KW-1185">Reference proteome</keyword>
<dbReference type="NCBIfam" id="TIGR02494">
    <property type="entry name" value="PFLE_PFLC"/>
    <property type="match status" value="1"/>
</dbReference>
<dbReference type="InterPro" id="IPR058240">
    <property type="entry name" value="rSAM_sf"/>
</dbReference>